<name>A0A133UQK3_9EURY</name>
<evidence type="ECO:0000313" key="3">
    <source>
        <dbReference type="EMBL" id="KXA96410.1"/>
    </source>
</evidence>
<sequence>MTTKAKTKDGVREYAKIVESYRDEEGKVRKRVIQNLGPIRSEEDRERFEQIVEEYEKGENFVRLNDVTLESCREFGATYLVERLVDEYGIGELVGSKVMDNGAEFNVWKVLKAMLVKQVLEPSSERETFEWIEEDYARDLEVDQHHLYRALDYLISGKEGIERDLFERLGEESLLEDMTAFYDLTSSYVEGTACERALYGYSRDHRSDRPQVVLALVMMDGMPVMHEVLPGNTLDKTTLEGLVEDLENRLQVEETVFVADRGLMTEDNMKTCEKAKYPYILGIPRRKNEKAEELLRKKVPGKDSQRACEIHREEVDDMTRRYILCLDEETRKNRLETLDEVREEESKELQELKKRFEKSRSGEGRGRPMTKNGATTQIKKILGKNKRLFNVNIEETIEWELDEKAWNYEQAIAGKFLLVTTTDLKPNKAMEKYKELGTVERAFDKIKNSLDIRPIYHYKPDRVKAHIFLCILGLLIHKIIEKLTDQTAEKTLKQLKRIHLTKLKTPETSRKKLTQLNPQQKEIFEKLTITPPKELKIQENLW</sequence>
<feature type="domain" description="Transposase IS4-like" evidence="2">
    <location>
        <begin position="196"/>
        <end position="473"/>
    </location>
</feature>
<dbReference type="Proteomes" id="UP000070414">
    <property type="component" value="Unassembled WGS sequence"/>
</dbReference>
<dbReference type="PANTHER" id="PTHR34614">
    <property type="match status" value="1"/>
</dbReference>
<dbReference type="EMBL" id="LHXS01000066">
    <property type="protein sequence ID" value="KXA96410.1"/>
    <property type="molecule type" value="Genomic_DNA"/>
</dbReference>
<keyword evidence="4" id="KW-1185">Reference proteome</keyword>
<proteinExistence type="predicted"/>
<dbReference type="GO" id="GO:0006313">
    <property type="term" value="P:DNA transposition"/>
    <property type="evidence" value="ECO:0007669"/>
    <property type="project" value="InterPro"/>
</dbReference>
<protein>
    <recommendedName>
        <fullName evidence="2">Transposase IS4-like domain-containing protein</fullName>
    </recommendedName>
</protein>
<dbReference type="NCBIfam" id="NF033559">
    <property type="entry name" value="transpos_IS1634"/>
    <property type="match status" value="1"/>
</dbReference>
<keyword evidence="1" id="KW-0175">Coiled coil</keyword>
<evidence type="ECO:0000313" key="4">
    <source>
        <dbReference type="Proteomes" id="UP000070414"/>
    </source>
</evidence>
<dbReference type="GO" id="GO:0004803">
    <property type="term" value="F:transposase activity"/>
    <property type="evidence" value="ECO:0007669"/>
    <property type="project" value="InterPro"/>
</dbReference>
<dbReference type="InterPro" id="IPR002559">
    <property type="entry name" value="Transposase_11"/>
</dbReference>
<dbReference type="InterPro" id="IPR047654">
    <property type="entry name" value="IS1634_transpos"/>
</dbReference>
<comment type="caution">
    <text evidence="3">The sequence shown here is derived from an EMBL/GenBank/DDBJ whole genome shotgun (WGS) entry which is preliminary data.</text>
</comment>
<evidence type="ECO:0000256" key="1">
    <source>
        <dbReference type="SAM" id="Coils"/>
    </source>
</evidence>
<dbReference type="Pfam" id="PF01609">
    <property type="entry name" value="DDE_Tnp_1"/>
    <property type="match status" value="1"/>
</dbReference>
<dbReference type="PANTHER" id="PTHR34614:SF2">
    <property type="entry name" value="TRANSPOSASE IS4-LIKE DOMAIN-CONTAINING PROTEIN"/>
    <property type="match status" value="1"/>
</dbReference>
<reference evidence="3 4" key="1">
    <citation type="journal article" date="2016" name="Sci. Rep.">
        <title>Metabolic traits of an uncultured archaeal lineage -MSBL1- from brine pools of the Red Sea.</title>
        <authorList>
            <person name="Mwirichia R."/>
            <person name="Alam I."/>
            <person name="Rashid M."/>
            <person name="Vinu M."/>
            <person name="Ba-Alawi W."/>
            <person name="Anthony Kamau A."/>
            <person name="Kamanda Ngugi D."/>
            <person name="Goker M."/>
            <person name="Klenk H.P."/>
            <person name="Bajic V."/>
            <person name="Stingl U."/>
        </authorList>
    </citation>
    <scope>NUCLEOTIDE SEQUENCE [LARGE SCALE GENOMIC DNA]</scope>
    <source>
        <strain evidence="3">SCGC-AAA259I14</strain>
    </source>
</reference>
<organism evidence="3 4">
    <name type="scientific">candidate division MSBL1 archaeon SCGC-AAA259I14</name>
    <dbReference type="NCBI Taxonomy" id="1698268"/>
    <lineage>
        <taxon>Archaea</taxon>
        <taxon>Methanobacteriati</taxon>
        <taxon>Methanobacteriota</taxon>
        <taxon>candidate division MSBL1</taxon>
    </lineage>
</organism>
<dbReference type="AlphaFoldDB" id="A0A133UQK3"/>
<accession>A0A133UQK3</accession>
<dbReference type="GO" id="GO:0003677">
    <property type="term" value="F:DNA binding"/>
    <property type="evidence" value="ECO:0007669"/>
    <property type="project" value="InterPro"/>
</dbReference>
<feature type="coiled-coil region" evidence="1">
    <location>
        <begin position="335"/>
        <end position="362"/>
    </location>
</feature>
<evidence type="ECO:0000259" key="2">
    <source>
        <dbReference type="Pfam" id="PF01609"/>
    </source>
</evidence>
<gene>
    <name evidence="3" type="ORF">AKJ38_03345</name>
</gene>